<comment type="similarity">
    <text evidence="7">Belongs to the MIP/aquaporin (TC 1.A.8) family. NIP (TC 1.A.8.12) subfamily.</text>
</comment>
<keyword evidence="11" id="KW-1185">Reference proteome</keyword>
<feature type="transmembrane region" description="Helical" evidence="9">
    <location>
        <begin position="183"/>
        <end position="205"/>
    </location>
</feature>
<evidence type="ECO:0000256" key="1">
    <source>
        <dbReference type="ARBA" id="ARBA00004141"/>
    </source>
</evidence>
<dbReference type="OrthoDB" id="3222at2759"/>
<feature type="transmembrane region" description="Helical" evidence="9">
    <location>
        <begin position="99"/>
        <end position="117"/>
    </location>
</feature>
<feature type="transmembrane region" description="Helical" evidence="9">
    <location>
        <begin position="217"/>
        <end position="239"/>
    </location>
</feature>
<dbReference type="PRINTS" id="PR00783">
    <property type="entry name" value="MINTRINSICP"/>
</dbReference>
<accession>A0A2I0BFR5</accession>
<dbReference type="Gene3D" id="1.20.1080.10">
    <property type="entry name" value="Glycerol uptake facilitator protein"/>
    <property type="match status" value="1"/>
</dbReference>
<feature type="transmembrane region" description="Helical" evidence="9">
    <location>
        <begin position="145"/>
        <end position="163"/>
    </location>
</feature>
<evidence type="ECO:0000256" key="4">
    <source>
        <dbReference type="ARBA" id="ARBA00022737"/>
    </source>
</evidence>
<evidence type="ECO:0000256" key="5">
    <source>
        <dbReference type="ARBA" id="ARBA00022989"/>
    </source>
</evidence>
<evidence type="ECO:0000256" key="2">
    <source>
        <dbReference type="ARBA" id="ARBA00022448"/>
    </source>
</evidence>
<dbReference type="Proteomes" id="UP000236161">
    <property type="component" value="Unassembled WGS sequence"/>
</dbReference>
<dbReference type="PANTHER" id="PTHR45724:SF16">
    <property type="entry name" value="AQUAPORIN NIP2-1"/>
    <property type="match status" value="1"/>
</dbReference>
<proteinExistence type="inferred from homology"/>
<dbReference type="Pfam" id="PF00230">
    <property type="entry name" value="MIP"/>
    <property type="match status" value="1"/>
</dbReference>
<dbReference type="PANTHER" id="PTHR45724">
    <property type="entry name" value="AQUAPORIN NIP2-1"/>
    <property type="match status" value="1"/>
</dbReference>
<evidence type="ECO:0000256" key="6">
    <source>
        <dbReference type="ARBA" id="ARBA00023136"/>
    </source>
</evidence>
<comment type="subcellular location">
    <subcellularLocation>
        <location evidence="1">Membrane</location>
        <topology evidence="1">Multi-pass membrane protein</topology>
    </subcellularLocation>
</comment>
<dbReference type="EMBL" id="KZ451885">
    <property type="protein sequence ID" value="PKA66643.1"/>
    <property type="molecule type" value="Genomic_DNA"/>
</dbReference>
<dbReference type="GO" id="GO:0016020">
    <property type="term" value="C:membrane"/>
    <property type="evidence" value="ECO:0007669"/>
    <property type="project" value="UniProtKB-SubCell"/>
</dbReference>
<evidence type="ECO:0000256" key="8">
    <source>
        <dbReference type="RuleBase" id="RU000477"/>
    </source>
</evidence>
<sequence length="317" mass="33810">MAANPQRHSFSSNEIHDIDTIQKPISISMAPSENYSSHPPKLIFPPFLFRKWNMVEKMIYILSAIQQAVSEAISTFLLVFVTAGAAALHGSDGRRVSQLGASVAGGLIVTVMIYSVGHISGAHMNPAVTLAFAVSKHGQFPWIQVPFYWSAQITGATLSSFILKALLHPIKNLGTTTPAGTPLQALIMEVVVTFCMMFVASAVATDTRAVSVSVGELAGLAVGSSVCITSIFAGPISGGSMNPARTLGPALASNRFDELWVYFLGPVIGTLSGAWAYNFIRFDSSPMPETQKLSSFKLRRLQSQEAAANMDTSSGIP</sequence>
<evidence type="ECO:0000256" key="3">
    <source>
        <dbReference type="ARBA" id="ARBA00022692"/>
    </source>
</evidence>
<feature type="transmembrane region" description="Helical" evidence="9">
    <location>
        <begin position="259"/>
        <end position="280"/>
    </location>
</feature>
<dbReference type="FunFam" id="1.20.1080.10:FF:000013">
    <property type="entry name" value="Aquaporin NIP2-1"/>
    <property type="match status" value="1"/>
</dbReference>
<gene>
    <name evidence="10" type="primary">NIP2-2</name>
    <name evidence="10" type="ORF">AXF42_Ash003298</name>
</gene>
<evidence type="ECO:0000256" key="7">
    <source>
        <dbReference type="ARBA" id="ARBA00060753"/>
    </source>
</evidence>
<feature type="transmembrane region" description="Helical" evidence="9">
    <location>
        <begin position="59"/>
        <end position="87"/>
    </location>
</feature>
<keyword evidence="5 9" id="KW-1133">Transmembrane helix</keyword>
<dbReference type="InterPro" id="IPR000425">
    <property type="entry name" value="MIP"/>
</dbReference>
<dbReference type="SUPFAM" id="SSF81338">
    <property type="entry name" value="Aquaporin-like"/>
    <property type="match status" value="1"/>
</dbReference>
<evidence type="ECO:0000313" key="10">
    <source>
        <dbReference type="EMBL" id="PKA66643.1"/>
    </source>
</evidence>
<name>A0A2I0BFR5_9ASPA</name>
<keyword evidence="2 8" id="KW-0813">Transport</keyword>
<dbReference type="GO" id="GO:0015267">
    <property type="term" value="F:channel activity"/>
    <property type="evidence" value="ECO:0007669"/>
    <property type="project" value="InterPro"/>
</dbReference>
<reference evidence="10 11" key="1">
    <citation type="journal article" date="2017" name="Nature">
        <title>The Apostasia genome and the evolution of orchids.</title>
        <authorList>
            <person name="Zhang G.Q."/>
            <person name="Liu K.W."/>
            <person name="Li Z."/>
            <person name="Lohaus R."/>
            <person name="Hsiao Y.Y."/>
            <person name="Niu S.C."/>
            <person name="Wang J.Y."/>
            <person name="Lin Y.C."/>
            <person name="Xu Q."/>
            <person name="Chen L.J."/>
            <person name="Yoshida K."/>
            <person name="Fujiwara S."/>
            <person name="Wang Z.W."/>
            <person name="Zhang Y.Q."/>
            <person name="Mitsuda N."/>
            <person name="Wang M."/>
            <person name="Liu G.H."/>
            <person name="Pecoraro L."/>
            <person name="Huang H.X."/>
            <person name="Xiao X.J."/>
            <person name="Lin M."/>
            <person name="Wu X.Y."/>
            <person name="Wu W.L."/>
            <person name="Chen Y.Y."/>
            <person name="Chang S.B."/>
            <person name="Sakamoto S."/>
            <person name="Ohme-Takagi M."/>
            <person name="Yagi M."/>
            <person name="Zeng S.J."/>
            <person name="Shen C.Y."/>
            <person name="Yeh C.M."/>
            <person name="Luo Y.B."/>
            <person name="Tsai W.C."/>
            <person name="Van de Peer Y."/>
            <person name="Liu Z.J."/>
        </authorList>
    </citation>
    <scope>NUCLEOTIDE SEQUENCE [LARGE SCALE GENOMIC DNA]</scope>
    <source>
        <strain evidence="11">cv. Shenzhen</strain>
        <tissue evidence="10">Stem</tissue>
    </source>
</reference>
<keyword evidence="6 9" id="KW-0472">Membrane</keyword>
<dbReference type="InterPro" id="IPR022357">
    <property type="entry name" value="MIP_CS"/>
</dbReference>
<dbReference type="InterPro" id="IPR023271">
    <property type="entry name" value="Aquaporin-like"/>
</dbReference>
<protein>
    <submittedName>
        <fullName evidence="10">Aquaporin NIP2-2</fullName>
    </submittedName>
</protein>
<evidence type="ECO:0000313" key="11">
    <source>
        <dbReference type="Proteomes" id="UP000236161"/>
    </source>
</evidence>
<keyword evidence="4" id="KW-0677">Repeat</keyword>
<organism evidence="10 11">
    <name type="scientific">Apostasia shenzhenica</name>
    <dbReference type="NCBI Taxonomy" id="1088818"/>
    <lineage>
        <taxon>Eukaryota</taxon>
        <taxon>Viridiplantae</taxon>
        <taxon>Streptophyta</taxon>
        <taxon>Embryophyta</taxon>
        <taxon>Tracheophyta</taxon>
        <taxon>Spermatophyta</taxon>
        <taxon>Magnoliopsida</taxon>
        <taxon>Liliopsida</taxon>
        <taxon>Asparagales</taxon>
        <taxon>Orchidaceae</taxon>
        <taxon>Apostasioideae</taxon>
        <taxon>Apostasia</taxon>
    </lineage>
</organism>
<dbReference type="CDD" id="cd00333">
    <property type="entry name" value="MIP"/>
    <property type="match status" value="1"/>
</dbReference>
<dbReference type="AlphaFoldDB" id="A0A2I0BFR5"/>
<dbReference type="STRING" id="1088818.A0A2I0BFR5"/>
<dbReference type="PROSITE" id="PS00221">
    <property type="entry name" value="MIP"/>
    <property type="match status" value="1"/>
</dbReference>
<dbReference type="InterPro" id="IPR034294">
    <property type="entry name" value="Aquaporin_transptr"/>
</dbReference>
<keyword evidence="3 8" id="KW-0812">Transmembrane</keyword>
<evidence type="ECO:0000256" key="9">
    <source>
        <dbReference type="SAM" id="Phobius"/>
    </source>
</evidence>